<protein>
    <submittedName>
        <fullName evidence="2">Uncharacterized protein</fullName>
    </submittedName>
</protein>
<dbReference type="OMA" id="KHPYNRR"/>
<dbReference type="Proteomes" id="UP000005237">
    <property type="component" value="Unassembled WGS sequence"/>
</dbReference>
<evidence type="ECO:0000313" key="2">
    <source>
        <dbReference type="EnsemblMetazoa" id="CJA17711.1"/>
    </source>
</evidence>
<dbReference type="HOGENOM" id="CLU_1476463_0_0_1"/>
<feature type="compositionally biased region" description="Basic and acidic residues" evidence="1">
    <location>
        <begin position="1"/>
        <end position="10"/>
    </location>
</feature>
<reference evidence="2" key="2">
    <citation type="submission" date="2012-11" db="UniProtKB">
        <authorList>
            <consortium name="EnsemblMetazoa"/>
        </authorList>
    </citation>
    <scope>IDENTIFICATION</scope>
    <source>
        <strain evidence="2">DF5081</strain>
    </source>
</reference>
<reference evidence="3" key="1">
    <citation type="submission" date="2010-08" db="EMBL/GenBank/DDBJ databases">
        <authorList>
            <consortium name="Caenorhabditis japonica Sequencing Consortium"/>
            <person name="Wilson R.K."/>
        </authorList>
    </citation>
    <scope>NUCLEOTIDE SEQUENCE [LARGE SCALE GENOMIC DNA]</scope>
    <source>
        <strain evidence="3">DF5081</strain>
    </source>
</reference>
<dbReference type="Pfam" id="PF17360">
    <property type="entry name" value="DUF5386"/>
    <property type="match status" value="1"/>
</dbReference>
<dbReference type="InParanoid" id="H2WME8"/>
<name>H2WME8_CAEJA</name>
<evidence type="ECO:0000256" key="1">
    <source>
        <dbReference type="SAM" id="MobiDB-lite"/>
    </source>
</evidence>
<feature type="region of interest" description="Disordered" evidence="1">
    <location>
        <begin position="77"/>
        <end position="105"/>
    </location>
</feature>
<sequence length="183" mass="20609">MSESNKNDSTRRHRKSRSLKLDVPVSRNFPSVTFEGAESVDIPADDGKSPVSTNLSVLSNPSDFKFMDEIALLKRGRIDRDAPKHPYNRRGQEHEKEISQFSELSESAQSSSIVSSQNAISMMSFMGGSLEDEREYKVGHNGRLKYGQLKQGGERYELSTSDEKVVTIYQQSDGQTCLFTFKM</sequence>
<dbReference type="EnsemblMetazoa" id="CJA17711.2">
    <property type="protein sequence ID" value="CJA17711.2"/>
    <property type="gene ID" value="WBGene00136915"/>
</dbReference>
<dbReference type="EnsemblMetazoa" id="CJA17711.1">
    <property type="protein sequence ID" value="CJA17711.1"/>
    <property type="gene ID" value="WBGene00136915"/>
</dbReference>
<dbReference type="InterPro" id="IPR035332">
    <property type="entry name" value="DUF5386"/>
</dbReference>
<dbReference type="FunCoup" id="H2WME8">
    <property type="interactions" value="1679"/>
</dbReference>
<evidence type="ECO:0000313" key="3">
    <source>
        <dbReference type="Proteomes" id="UP000005237"/>
    </source>
</evidence>
<feature type="region of interest" description="Disordered" evidence="1">
    <location>
        <begin position="1"/>
        <end position="22"/>
    </location>
</feature>
<keyword evidence="3" id="KW-1185">Reference proteome</keyword>
<organism evidence="2 3">
    <name type="scientific">Caenorhabditis japonica</name>
    <dbReference type="NCBI Taxonomy" id="281687"/>
    <lineage>
        <taxon>Eukaryota</taxon>
        <taxon>Metazoa</taxon>
        <taxon>Ecdysozoa</taxon>
        <taxon>Nematoda</taxon>
        <taxon>Chromadorea</taxon>
        <taxon>Rhabditida</taxon>
        <taxon>Rhabditina</taxon>
        <taxon>Rhabditomorpha</taxon>
        <taxon>Rhabditoidea</taxon>
        <taxon>Rhabditidae</taxon>
        <taxon>Peloderinae</taxon>
        <taxon>Caenorhabditis</taxon>
    </lineage>
</organism>
<feature type="compositionally biased region" description="Basic and acidic residues" evidence="1">
    <location>
        <begin position="77"/>
        <end position="98"/>
    </location>
</feature>
<dbReference type="eggNOG" id="ENOG502TFAF">
    <property type="taxonomic scope" value="Eukaryota"/>
</dbReference>
<proteinExistence type="predicted"/>
<dbReference type="AlphaFoldDB" id="H2WME8"/>
<accession>H2WME8</accession>